<evidence type="ECO:0000256" key="1">
    <source>
        <dbReference type="SAM" id="MobiDB-lite"/>
    </source>
</evidence>
<sequence length="419" mass="45467">MMKPSPSAPVVPRVEGSHLAQADLTEPDKTADMANPTDVTAGKTDKVSNRHVSLLVLGPSGSGKSSFIATVVSGKASKDADIVSHNIESYTSTCTPHTFKFTDTKHNNNTTVTLIDSPGFNDTNRNDLDILQSIADFLTTTTTKTTGNIAGIILTHPITQNRMTGSARLNLAALKALCGEPFYPRVVVLTTMWNTIPSSAADDRRQQMMRDECTRREAQIMASPALWGDLVAGGARVMRFDGTPESTACVLEHFMAMAGGDEGGSSRLSLVNELGTGISLEETSAGRVLVEEKKRREKAHEEEMQRLDKLIEEEEKKKKAQLNDDDVERRRRGGGGEAAALHGNTRPSVVVRAEQRGGLGPVVHSSGENDVITDHHERRDHDRGGRRGREEAGGERGLAGIVLSGMVEMMTRRFQRSTD</sequence>
<keyword evidence="3" id="KW-1185">Reference proteome</keyword>
<feature type="compositionally biased region" description="Basic and acidic residues" evidence="1">
    <location>
        <begin position="372"/>
        <end position="394"/>
    </location>
</feature>
<protein>
    <recommendedName>
        <fullName evidence="4">G domain-containing protein</fullName>
    </recommendedName>
</protein>
<name>A0AAN6XW97_9PEZI</name>
<dbReference type="EMBL" id="MU858258">
    <property type="protein sequence ID" value="KAK4208098.1"/>
    <property type="molecule type" value="Genomic_DNA"/>
</dbReference>
<dbReference type="Proteomes" id="UP001301769">
    <property type="component" value="Unassembled WGS sequence"/>
</dbReference>
<dbReference type="Gene3D" id="3.40.50.300">
    <property type="entry name" value="P-loop containing nucleotide triphosphate hydrolases"/>
    <property type="match status" value="1"/>
</dbReference>
<evidence type="ECO:0000313" key="3">
    <source>
        <dbReference type="Proteomes" id="UP001301769"/>
    </source>
</evidence>
<accession>A0AAN6XW97</accession>
<feature type="region of interest" description="Disordered" evidence="1">
    <location>
        <begin position="1"/>
        <end position="43"/>
    </location>
</feature>
<organism evidence="2 3">
    <name type="scientific">Rhypophila decipiens</name>
    <dbReference type="NCBI Taxonomy" id="261697"/>
    <lineage>
        <taxon>Eukaryota</taxon>
        <taxon>Fungi</taxon>
        <taxon>Dikarya</taxon>
        <taxon>Ascomycota</taxon>
        <taxon>Pezizomycotina</taxon>
        <taxon>Sordariomycetes</taxon>
        <taxon>Sordariomycetidae</taxon>
        <taxon>Sordariales</taxon>
        <taxon>Naviculisporaceae</taxon>
        <taxon>Rhypophila</taxon>
    </lineage>
</organism>
<feature type="region of interest" description="Disordered" evidence="1">
    <location>
        <begin position="294"/>
        <end position="398"/>
    </location>
</feature>
<reference evidence="2" key="2">
    <citation type="submission" date="2023-05" db="EMBL/GenBank/DDBJ databases">
        <authorList>
            <consortium name="Lawrence Berkeley National Laboratory"/>
            <person name="Steindorff A."/>
            <person name="Hensen N."/>
            <person name="Bonometti L."/>
            <person name="Westerberg I."/>
            <person name="Brannstrom I.O."/>
            <person name="Guillou S."/>
            <person name="Cros-Aarteil S."/>
            <person name="Calhoun S."/>
            <person name="Haridas S."/>
            <person name="Kuo A."/>
            <person name="Mondo S."/>
            <person name="Pangilinan J."/>
            <person name="Riley R."/>
            <person name="Labutti K."/>
            <person name="Andreopoulos B."/>
            <person name="Lipzen A."/>
            <person name="Chen C."/>
            <person name="Yanf M."/>
            <person name="Daum C."/>
            <person name="Ng V."/>
            <person name="Clum A."/>
            <person name="Ohm R."/>
            <person name="Martin F."/>
            <person name="Silar P."/>
            <person name="Natvig D."/>
            <person name="Lalanne C."/>
            <person name="Gautier V."/>
            <person name="Ament-Velasquez S.L."/>
            <person name="Kruys A."/>
            <person name="Hutchinson M.I."/>
            <person name="Powell A.J."/>
            <person name="Barry K."/>
            <person name="Miller A.N."/>
            <person name="Grigoriev I.V."/>
            <person name="Debuchy R."/>
            <person name="Gladieux P."/>
            <person name="Thoren M.H."/>
            <person name="Johannesson H."/>
        </authorList>
    </citation>
    <scope>NUCLEOTIDE SEQUENCE</scope>
    <source>
        <strain evidence="2">PSN293</strain>
    </source>
</reference>
<reference evidence="2" key="1">
    <citation type="journal article" date="2023" name="Mol. Phylogenet. Evol.">
        <title>Genome-scale phylogeny and comparative genomics of the fungal order Sordariales.</title>
        <authorList>
            <person name="Hensen N."/>
            <person name="Bonometti L."/>
            <person name="Westerberg I."/>
            <person name="Brannstrom I.O."/>
            <person name="Guillou S."/>
            <person name="Cros-Aarteil S."/>
            <person name="Calhoun S."/>
            <person name="Haridas S."/>
            <person name="Kuo A."/>
            <person name="Mondo S."/>
            <person name="Pangilinan J."/>
            <person name="Riley R."/>
            <person name="LaButti K."/>
            <person name="Andreopoulos B."/>
            <person name="Lipzen A."/>
            <person name="Chen C."/>
            <person name="Yan M."/>
            <person name="Daum C."/>
            <person name="Ng V."/>
            <person name="Clum A."/>
            <person name="Steindorff A."/>
            <person name="Ohm R.A."/>
            <person name="Martin F."/>
            <person name="Silar P."/>
            <person name="Natvig D.O."/>
            <person name="Lalanne C."/>
            <person name="Gautier V."/>
            <person name="Ament-Velasquez S.L."/>
            <person name="Kruys A."/>
            <person name="Hutchinson M.I."/>
            <person name="Powell A.J."/>
            <person name="Barry K."/>
            <person name="Miller A.N."/>
            <person name="Grigoriev I.V."/>
            <person name="Debuchy R."/>
            <person name="Gladieux P."/>
            <person name="Hiltunen Thoren M."/>
            <person name="Johannesson H."/>
        </authorList>
    </citation>
    <scope>NUCLEOTIDE SEQUENCE</scope>
    <source>
        <strain evidence="2">PSN293</strain>
    </source>
</reference>
<evidence type="ECO:0000313" key="2">
    <source>
        <dbReference type="EMBL" id="KAK4208098.1"/>
    </source>
</evidence>
<evidence type="ECO:0008006" key="4">
    <source>
        <dbReference type="Google" id="ProtNLM"/>
    </source>
</evidence>
<gene>
    <name evidence="2" type="ORF">QBC37DRAFT_82397</name>
</gene>
<feature type="compositionally biased region" description="Basic and acidic residues" evidence="1">
    <location>
        <begin position="294"/>
        <end position="317"/>
    </location>
</feature>
<dbReference type="AlphaFoldDB" id="A0AAN6XW97"/>
<dbReference type="InterPro" id="IPR027417">
    <property type="entry name" value="P-loop_NTPase"/>
</dbReference>
<comment type="caution">
    <text evidence="2">The sequence shown here is derived from an EMBL/GenBank/DDBJ whole genome shotgun (WGS) entry which is preliminary data.</text>
</comment>
<dbReference type="SUPFAM" id="SSF52540">
    <property type="entry name" value="P-loop containing nucleoside triphosphate hydrolases"/>
    <property type="match status" value="1"/>
</dbReference>
<proteinExistence type="predicted"/>